<dbReference type="InterPro" id="IPR002999">
    <property type="entry name" value="Tudor"/>
</dbReference>
<protein>
    <submittedName>
        <fullName evidence="2">Tudor domain-containing protein 1</fullName>
    </submittedName>
</protein>
<evidence type="ECO:0000313" key="2">
    <source>
        <dbReference type="EMBL" id="KFM72252.1"/>
    </source>
</evidence>
<dbReference type="InterPro" id="IPR035437">
    <property type="entry name" value="SNase_OB-fold_sf"/>
</dbReference>
<dbReference type="GO" id="GO:0005737">
    <property type="term" value="C:cytoplasm"/>
    <property type="evidence" value="ECO:0007669"/>
    <property type="project" value="UniProtKB-ARBA"/>
</dbReference>
<dbReference type="EMBL" id="KK118106">
    <property type="protein sequence ID" value="KFM72252.1"/>
    <property type="molecule type" value="Genomic_DNA"/>
</dbReference>
<dbReference type="PROSITE" id="PS50304">
    <property type="entry name" value="TUDOR"/>
    <property type="match status" value="1"/>
</dbReference>
<dbReference type="SMART" id="SM00333">
    <property type="entry name" value="TUDOR"/>
    <property type="match status" value="1"/>
</dbReference>
<sequence>MPGMPCCAKYSYDNAWYRCEITDLTSEGAVVLYVDYGNSEIVPIENLRVLEDYFINFPVQVHFCELYGVKPVGDDWDPSVKEFLISKLISNQEIFARVVVPGKISKVDLCTKNEDGEFKLAYEELIENNLIILDKTAH</sequence>
<evidence type="ECO:0000259" key="1">
    <source>
        <dbReference type="PROSITE" id="PS50304"/>
    </source>
</evidence>
<dbReference type="Pfam" id="PF00567">
    <property type="entry name" value="TUDOR"/>
    <property type="match status" value="1"/>
</dbReference>
<reference evidence="2 3" key="1">
    <citation type="submission" date="2013-11" db="EMBL/GenBank/DDBJ databases">
        <title>Genome sequencing of Stegodyphus mimosarum.</title>
        <authorList>
            <person name="Bechsgaard J."/>
        </authorList>
    </citation>
    <scope>NUCLEOTIDE SEQUENCE [LARGE SCALE GENOMIC DNA]</scope>
</reference>
<keyword evidence="3" id="KW-1185">Reference proteome</keyword>
<dbReference type="OrthoDB" id="6513490at2759"/>
<dbReference type="Proteomes" id="UP000054359">
    <property type="component" value="Unassembled WGS sequence"/>
</dbReference>
<dbReference type="SUPFAM" id="SSF63748">
    <property type="entry name" value="Tudor/PWWP/MBT"/>
    <property type="match status" value="1"/>
</dbReference>
<evidence type="ECO:0000313" key="3">
    <source>
        <dbReference type="Proteomes" id="UP000054359"/>
    </source>
</evidence>
<dbReference type="AlphaFoldDB" id="A0A087U4G3"/>
<dbReference type="PANTHER" id="PTHR22948:SF76">
    <property type="entry name" value="FI20010P1-RELATED"/>
    <property type="match status" value="1"/>
</dbReference>
<dbReference type="InterPro" id="IPR050621">
    <property type="entry name" value="Tudor_domain_containing"/>
</dbReference>
<dbReference type="PANTHER" id="PTHR22948">
    <property type="entry name" value="TUDOR DOMAIN CONTAINING PROTEIN"/>
    <property type="match status" value="1"/>
</dbReference>
<gene>
    <name evidence="2" type="ORF">X975_16710</name>
</gene>
<dbReference type="Gene3D" id="2.30.30.140">
    <property type="match status" value="1"/>
</dbReference>
<accession>A0A087U4G3</accession>
<feature type="non-terminal residue" evidence="2">
    <location>
        <position position="138"/>
    </location>
</feature>
<organism evidence="2 3">
    <name type="scientific">Stegodyphus mimosarum</name>
    <name type="common">African social velvet spider</name>
    <dbReference type="NCBI Taxonomy" id="407821"/>
    <lineage>
        <taxon>Eukaryota</taxon>
        <taxon>Metazoa</taxon>
        <taxon>Ecdysozoa</taxon>
        <taxon>Arthropoda</taxon>
        <taxon>Chelicerata</taxon>
        <taxon>Arachnida</taxon>
        <taxon>Araneae</taxon>
        <taxon>Araneomorphae</taxon>
        <taxon>Entelegynae</taxon>
        <taxon>Eresoidea</taxon>
        <taxon>Eresidae</taxon>
        <taxon>Stegodyphus</taxon>
    </lineage>
</organism>
<name>A0A087U4G3_STEMI</name>
<dbReference type="Gene3D" id="2.40.50.90">
    <property type="match status" value="1"/>
</dbReference>
<feature type="domain" description="Tudor" evidence="1">
    <location>
        <begin position="1"/>
        <end position="57"/>
    </location>
</feature>
<dbReference type="FunFam" id="2.30.30.140:FF:000018">
    <property type="entry name" value="Serine/threonine-protein kinase 31"/>
    <property type="match status" value="1"/>
</dbReference>
<dbReference type="STRING" id="407821.A0A087U4G3"/>
<proteinExistence type="predicted"/>